<dbReference type="EMBL" id="JACGWT010000003">
    <property type="protein sequence ID" value="MBA8794401.1"/>
    <property type="molecule type" value="Genomic_DNA"/>
</dbReference>
<dbReference type="Pfam" id="PF22743">
    <property type="entry name" value="PspAA"/>
    <property type="match status" value="1"/>
</dbReference>
<dbReference type="RefSeq" id="WP_182559986.1">
    <property type="nucleotide sequence ID" value="NZ_JACGWT010000003.1"/>
</dbReference>
<dbReference type="Proteomes" id="UP000523079">
    <property type="component" value="Unassembled WGS sequence"/>
</dbReference>
<dbReference type="AlphaFoldDB" id="A0A7W3P5V9"/>
<accession>A0A7W3P5V9</accession>
<protein>
    <recommendedName>
        <fullName evidence="1">PspA-associated domain-containing protein</fullName>
    </recommendedName>
</protein>
<gene>
    <name evidence="2" type="ORF">FHX74_002020</name>
</gene>
<proteinExistence type="predicted"/>
<organism evidence="2 3">
    <name type="scientific">Microlunatus kandeliicorticis</name>
    <dbReference type="NCBI Taxonomy" id="1759536"/>
    <lineage>
        <taxon>Bacteria</taxon>
        <taxon>Bacillati</taxon>
        <taxon>Actinomycetota</taxon>
        <taxon>Actinomycetes</taxon>
        <taxon>Propionibacteriales</taxon>
        <taxon>Propionibacteriaceae</taxon>
        <taxon>Microlunatus</taxon>
    </lineage>
</organism>
<reference evidence="2 3" key="1">
    <citation type="submission" date="2020-07" db="EMBL/GenBank/DDBJ databases">
        <title>Sequencing the genomes of 1000 actinobacteria strains.</title>
        <authorList>
            <person name="Klenk H.-P."/>
        </authorList>
    </citation>
    <scope>NUCLEOTIDE SEQUENCE [LARGE SCALE GENOMIC DNA]</scope>
    <source>
        <strain evidence="2 3">DSM 100723</strain>
    </source>
</reference>
<dbReference type="InterPro" id="IPR054437">
    <property type="entry name" value="PspA-assoc_dom"/>
</dbReference>
<comment type="caution">
    <text evidence="2">The sequence shown here is derived from an EMBL/GenBank/DDBJ whole genome shotgun (WGS) entry which is preliminary data.</text>
</comment>
<feature type="domain" description="PspA-associated" evidence="1">
    <location>
        <begin position="1"/>
        <end position="94"/>
    </location>
</feature>
<keyword evidence="3" id="KW-1185">Reference proteome</keyword>
<name>A0A7W3P5V9_9ACTN</name>
<evidence type="ECO:0000313" key="2">
    <source>
        <dbReference type="EMBL" id="MBA8794401.1"/>
    </source>
</evidence>
<evidence type="ECO:0000313" key="3">
    <source>
        <dbReference type="Proteomes" id="UP000523079"/>
    </source>
</evidence>
<evidence type="ECO:0000259" key="1">
    <source>
        <dbReference type="Pfam" id="PF22743"/>
    </source>
</evidence>
<sequence>MIVRILNEGQFELGDSAVNQLNTVDDAIEWAVNAGNQEELTKALHSLHEQVRAAGVPVPDDQLVDSDLILPAADATLAEVAELLGESQDGLIPG</sequence>